<dbReference type="InterPro" id="IPR000700">
    <property type="entry name" value="PAS-assoc_C"/>
</dbReference>
<feature type="domain" description="PAC" evidence="8">
    <location>
        <begin position="66"/>
        <end position="119"/>
    </location>
</feature>
<dbReference type="AlphaFoldDB" id="X0TED4"/>
<dbReference type="InterPro" id="IPR001610">
    <property type="entry name" value="PAC"/>
</dbReference>
<organism evidence="9">
    <name type="scientific">marine sediment metagenome</name>
    <dbReference type="NCBI Taxonomy" id="412755"/>
    <lineage>
        <taxon>unclassified sequences</taxon>
        <taxon>metagenomes</taxon>
        <taxon>ecological metagenomes</taxon>
    </lineage>
</organism>
<dbReference type="Pfam" id="PF00989">
    <property type="entry name" value="PAS"/>
    <property type="match status" value="1"/>
</dbReference>
<comment type="catalytic activity">
    <reaction evidence="1">
        <text>ATP + protein L-histidine = ADP + protein N-phospho-L-histidine.</text>
        <dbReference type="EC" id="2.7.13.3"/>
    </reaction>
</comment>
<dbReference type="GO" id="GO:0000155">
    <property type="term" value="F:phosphorelay sensor kinase activity"/>
    <property type="evidence" value="ECO:0007669"/>
    <property type="project" value="InterPro"/>
</dbReference>
<dbReference type="PANTHER" id="PTHR43304">
    <property type="entry name" value="PHYTOCHROME-LIKE PROTEIN CPH1"/>
    <property type="match status" value="1"/>
</dbReference>
<feature type="non-terminal residue" evidence="9">
    <location>
        <position position="1"/>
    </location>
</feature>
<feature type="non-terminal residue" evidence="9">
    <location>
        <position position="252"/>
    </location>
</feature>
<dbReference type="Gene3D" id="3.30.450.20">
    <property type="entry name" value="PAS domain"/>
    <property type="match status" value="1"/>
</dbReference>
<evidence type="ECO:0000259" key="7">
    <source>
        <dbReference type="PROSITE" id="PS50112"/>
    </source>
</evidence>
<dbReference type="PANTHER" id="PTHR43304:SF1">
    <property type="entry name" value="PAC DOMAIN-CONTAINING PROTEIN"/>
    <property type="match status" value="1"/>
</dbReference>
<accession>X0TED4</accession>
<evidence type="ECO:0000256" key="2">
    <source>
        <dbReference type="ARBA" id="ARBA00012438"/>
    </source>
</evidence>
<dbReference type="Gene3D" id="3.30.565.10">
    <property type="entry name" value="Histidine kinase-like ATPase, C-terminal domain"/>
    <property type="match status" value="1"/>
</dbReference>
<protein>
    <recommendedName>
        <fullName evidence="2">histidine kinase</fullName>
        <ecNumber evidence="2">2.7.13.3</ecNumber>
    </recommendedName>
</protein>
<dbReference type="EC" id="2.7.13.3" evidence="2"/>
<dbReference type="InterPro" id="IPR036097">
    <property type="entry name" value="HisK_dim/P_sf"/>
</dbReference>
<keyword evidence="5" id="KW-0418">Kinase</keyword>
<evidence type="ECO:0000256" key="5">
    <source>
        <dbReference type="ARBA" id="ARBA00022777"/>
    </source>
</evidence>
<dbReference type="InterPro" id="IPR035965">
    <property type="entry name" value="PAS-like_dom_sf"/>
</dbReference>
<dbReference type="PROSITE" id="PS50112">
    <property type="entry name" value="PAS"/>
    <property type="match status" value="1"/>
</dbReference>
<dbReference type="InterPro" id="IPR000014">
    <property type="entry name" value="PAS"/>
</dbReference>
<dbReference type="CDD" id="cd00130">
    <property type="entry name" value="PAS"/>
    <property type="match status" value="1"/>
</dbReference>
<evidence type="ECO:0000256" key="1">
    <source>
        <dbReference type="ARBA" id="ARBA00000085"/>
    </source>
</evidence>
<dbReference type="SMART" id="SM00091">
    <property type="entry name" value="PAS"/>
    <property type="match status" value="2"/>
</dbReference>
<dbReference type="GO" id="GO:0006355">
    <property type="term" value="P:regulation of DNA-templated transcription"/>
    <property type="evidence" value="ECO:0007669"/>
    <property type="project" value="InterPro"/>
</dbReference>
<gene>
    <name evidence="9" type="ORF">S01H1_03097</name>
</gene>
<dbReference type="NCBIfam" id="TIGR00229">
    <property type="entry name" value="sensory_box"/>
    <property type="match status" value="1"/>
</dbReference>
<dbReference type="EMBL" id="BARS01001637">
    <property type="protein sequence ID" value="GAF74415.1"/>
    <property type="molecule type" value="Genomic_DNA"/>
</dbReference>
<dbReference type="InterPro" id="IPR003661">
    <property type="entry name" value="HisK_dim/P_dom"/>
</dbReference>
<dbReference type="InterPro" id="IPR036890">
    <property type="entry name" value="HATPase_C_sf"/>
</dbReference>
<dbReference type="InterPro" id="IPR013767">
    <property type="entry name" value="PAS_fold"/>
</dbReference>
<feature type="domain" description="Histidine kinase" evidence="6">
    <location>
        <begin position="139"/>
        <end position="252"/>
    </location>
</feature>
<dbReference type="InterPro" id="IPR005467">
    <property type="entry name" value="His_kinase_dom"/>
</dbReference>
<dbReference type="SMART" id="SM00086">
    <property type="entry name" value="PAC"/>
    <property type="match status" value="1"/>
</dbReference>
<dbReference type="PROSITE" id="PS50109">
    <property type="entry name" value="HIS_KIN"/>
    <property type="match status" value="1"/>
</dbReference>
<dbReference type="Gene3D" id="1.10.287.130">
    <property type="match status" value="1"/>
</dbReference>
<proteinExistence type="predicted"/>
<dbReference type="PROSITE" id="PS50113">
    <property type="entry name" value="PAC"/>
    <property type="match status" value="1"/>
</dbReference>
<sequence length="252" mass="28310">ENILSSSIDAIVTTDPKGHITYANRAFKELIGLRGHQIIGKHISTYYKDGITQARQIMSKLKESGRIRDYEIEITVADKIIPIRTSDTLLYDDYGEIVGTMGVFQDITARKKLSEKLSATQAELIQAVKIRALGDLVTGVAHEINNPLMASDTFLHLLENETGNNPESKKRIKLIKECNLRIQNIVKKLKEFSRQSKFEFTAMDINDAALSVLEITRQQLLNQGIEVELGLSENLPHVLGDKNQIEQVLLNI</sequence>
<evidence type="ECO:0000256" key="3">
    <source>
        <dbReference type="ARBA" id="ARBA00022553"/>
    </source>
</evidence>
<dbReference type="SUPFAM" id="SSF55874">
    <property type="entry name" value="ATPase domain of HSP90 chaperone/DNA topoisomerase II/histidine kinase"/>
    <property type="match status" value="1"/>
</dbReference>
<dbReference type="SMART" id="SM00388">
    <property type="entry name" value="HisKA"/>
    <property type="match status" value="1"/>
</dbReference>
<feature type="domain" description="PAS" evidence="7">
    <location>
        <begin position="1"/>
        <end position="65"/>
    </location>
</feature>
<dbReference type="CDD" id="cd00082">
    <property type="entry name" value="HisKA"/>
    <property type="match status" value="1"/>
</dbReference>
<evidence type="ECO:0000259" key="8">
    <source>
        <dbReference type="PROSITE" id="PS50113"/>
    </source>
</evidence>
<keyword evidence="4" id="KW-0808">Transferase</keyword>
<keyword evidence="3" id="KW-0597">Phosphoprotein</keyword>
<dbReference type="InterPro" id="IPR052162">
    <property type="entry name" value="Sensor_kinase/Photoreceptor"/>
</dbReference>
<dbReference type="Pfam" id="PF00512">
    <property type="entry name" value="HisKA"/>
    <property type="match status" value="1"/>
</dbReference>
<name>X0TED4_9ZZZZ</name>
<reference evidence="9" key="1">
    <citation type="journal article" date="2014" name="Front. Microbiol.">
        <title>High frequency of phylogenetically diverse reductive dehalogenase-homologous genes in deep subseafloor sedimentary metagenomes.</title>
        <authorList>
            <person name="Kawai M."/>
            <person name="Futagami T."/>
            <person name="Toyoda A."/>
            <person name="Takaki Y."/>
            <person name="Nishi S."/>
            <person name="Hori S."/>
            <person name="Arai W."/>
            <person name="Tsubouchi T."/>
            <person name="Morono Y."/>
            <person name="Uchiyama I."/>
            <person name="Ito T."/>
            <person name="Fujiyama A."/>
            <person name="Inagaki F."/>
            <person name="Takami H."/>
        </authorList>
    </citation>
    <scope>NUCLEOTIDE SEQUENCE</scope>
    <source>
        <strain evidence="9">Expedition CK06-06</strain>
    </source>
</reference>
<evidence type="ECO:0000256" key="4">
    <source>
        <dbReference type="ARBA" id="ARBA00022679"/>
    </source>
</evidence>
<dbReference type="SUPFAM" id="SSF47384">
    <property type="entry name" value="Homodimeric domain of signal transducing histidine kinase"/>
    <property type="match status" value="1"/>
</dbReference>
<evidence type="ECO:0000259" key="6">
    <source>
        <dbReference type="PROSITE" id="PS50109"/>
    </source>
</evidence>
<comment type="caution">
    <text evidence="9">The sequence shown here is derived from an EMBL/GenBank/DDBJ whole genome shotgun (WGS) entry which is preliminary data.</text>
</comment>
<evidence type="ECO:0000313" key="9">
    <source>
        <dbReference type="EMBL" id="GAF74415.1"/>
    </source>
</evidence>
<dbReference type="SUPFAM" id="SSF55785">
    <property type="entry name" value="PYP-like sensor domain (PAS domain)"/>
    <property type="match status" value="1"/>
</dbReference>